<evidence type="ECO:0000256" key="4">
    <source>
        <dbReference type="SAM" id="MobiDB-lite"/>
    </source>
</evidence>
<comment type="caution">
    <text evidence="5">The sequence shown here is derived from an EMBL/GenBank/DDBJ whole genome shotgun (WGS) entry which is preliminary data.</text>
</comment>
<dbReference type="OrthoDB" id="407221at2759"/>
<keyword evidence="2" id="KW-0689">Ribosomal protein</keyword>
<evidence type="ECO:0000313" key="5">
    <source>
        <dbReference type="EMBL" id="POY72910.1"/>
    </source>
</evidence>
<evidence type="ECO:0000313" key="6">
    <source>
        <dbReference type="Proteomes" id="UP000237144"/>
    </source>
</evidence>
<dbReference type="PANTHER" id="PTHR12919">
    <property type="entry name" value="30S RIBOSOMAL PROTEIN S16"/>
    <property type="match status" value="1"/>
</dbReference>
<keyword evidence="3" id="KW-0687">Ribonucleoprotein</keyword>
<dbReference type="GO" id="GO:0003735">
    <property type="term" value="F:structural constituent of ribosome"/>
    <property type="evidence" value="ECO:0007669"/>
    <property type="project" value="InterPro"/>
</dbReference>
<gene>
    <name evidence="5" type="ORF">BMF94_4071</name>
</gene>
<protein>
    <recommendedName>
        <fullName evidence="7">Ribosomal protein S16</fullName>
    </recommendedName>
</protein>
<dbReference type="AlphaFoldDB" id="A0A2S5B807"/>
<keyword evidence="6" id="KW-1185">Reference proteome</keyword>
<reference evidence="5 6" key="1">
    <citation type="journal article" date="2018" name="Front. Microbiol.">
        <title>Prospects for Fungal Bioremediation of Acidic Radioactive Waste Sites: Characterization and Genome Sequence of Rhodotorula taiwanensis MD1149.</title>
        <authorList>
            <person name="Tkavc R."/>
            <person name="Matrosova V.Y."/>
            <person name="Grichenko O.E."/>
            <person name="Gostincar C."/>
            <person name="Volpe R.P."/>
            <person name="Klimenkova P."/>
            <person name="Gaidamakova E.K."/>
            <person name="Zhou C.E."/>
            <person name="Stewart B.J."/>
            <person name="Lyman M.G."/>
            <person name="Malfatti S.A."/>
            <person name="Rubinfeld B."/>
            <person name="Courtot M."/>
            <person name="Singh J."/>
            <person name="Dalgard C.L."/>
            <person name="Hamilton T."/>
            <person name="Frey K.G."/>
            <person name="Gunde-Cimerman N."/>
            <person name="Dugan L."/>
            <person name="Daly M.J."/>
        </authorList>
    </citation>
    <scope>NUCLEOTIDE SEQUENCE [LARGE SCALE GENOMIC DNA]</scope>
    <source>
        <strain evidence="5 6">MD1149</strain>
    </source>
</reference>
<dbReference type="STRING" id="741276.A0A2S5B807"/>
<organism evidence="5 6">
    <name type="scientific">Rhodotorula taiwanensis</name>
    <dbReference type="NCBI Taxonomy" id="741276"/>
    <lineage>
        <taxon>Eukaryota</taxon>
        <taxon>Fungi</taxon>
        <taxon>Dikarya</taxon>
        <taxon>Basidiomycota</taxon>
        <taxon>Pucciniomycotina</taxon>
        <taxon>Microbotryomycetes</taxon>
        <taxon>Sporidiobolales</taxon>
        <taxon>Sporidiobolaceae</taxon>
        <taxon>Rhodotorula</taxon>
    </lineage>
</organism>
<dbReference type="InterPro" id="IPR000307">
    <property type="entry name" value="Ribosomal_bS16"/>
</dbReference>
<sequence>MAIRLRLARHRLSRNAAQYNLVATESHLRATAQPLELLGTFNPRPQVLAPVQRSPNGQRRSEKEWGPGQYQPRTANAQVGIKAVEWNLERVRHWLSQGALPTKAVEKLLVQAGVLDTNPLPAPSQSGPVMSRQRRLREAIRTAEKARGEVPVAQRTPAPAAAPSAASPQTPAA</sequence>
<evidence type="ECO:0008006" key="7">
    <source>
        <dbReference type="Google" id="ProtNLM"/>
    </source>
</evidence>
<feature type="compositionally biased region" description="Low complexity" evidence="4">
    <location>
        <begin position="150"/>
        <end position="173"/>
    </location>
</feature>
<dbReference type="GO" id="GO:0005763">
    <property type="term" value="C:mitochondrial small ribosomal subunit"/>
    <property type="evidence" value="ECO:0007669"/>
    <property type="project" value="TreeGrafter"/>
</dbReference>
<dbReference type="Gene3D" id="3.30.1320.10">
    <property type="match status" value="1"/>
</dbReference>
<dbReference type="SUPFAM" id="SSF54565">
    <property type="entry name" value="Ribosomal protein S16"/>
    <property type="match status" value="1"/>
</dbReference>
<evidence type="ECO:0000256" key="1">
    <source>
        <dbReference type="ARBA" id="ARBA00006668"/>
    </source>
</evidence>
<name>A0A2S5B807_9BASI</name>
<dbReference type="Proteomes" id="UP000237144">
    <property type="component" value="Unassembled WGS sequence"/>
</dbReference>
<dbReference type="PANTHER" id="PTHR12919:SF20">
    <property type="entry name" value="SMALL RIBOSOMAL SUBUNIT PROTEIN BS16M"/>
    <property type="match status" value="1"/>
</dbReference>
<dbReference type="GO" id="GO:0032543">
    <property type="term" value="P:mitochondrial translation"/>
    <property type="evidence" value="ECO:0007669"/>
    <property type="project" value="TreeGrafter"/>
</dbReference>
<accession>A0A2S5B807</accession>
<comment type="similarity">
    <text evidence="1">Belongs to the bacterial ribosomal protein bS16 family.</text>
</comment>
<evidence type="ECO:0000256" key="3">
    <source>
        <dbReference type="ARBA" id="ARBA00023274"/>
    </source>
</evidence>
<feature type="region of interest" description="Disordered" evidence="4">
    <location>
        <begin position="46"/>
        <end position="72"/>
    </location>
</feature>
<dbReference type="InterPro" id="IPR023803">
    <property type="entry name" value="Ribosomal_bS16_dom_sf"/>
</dbReference>
<evidence type="ECO:0000256" key="2">
    <source>
        <dbReference type="ARBA" id="ARBA00022980"/>
    </source>
</evidence>
<feature type="region of interest" description="Disordered" evidence="4">
    <location>
        <begin position="143"/>
        <end position="173"/>
    </location>
</feature>
<dbReference type="EMBL" id="PJQD01000045">
    <property type="protein sequence ID" value="POY72910.1"/>
    <property type="molecule type" value="Genomic_DNA"/>
</dbReference>
<proteinExistence type="inferred from homology"/>
<dbReference type="Pfam" id="PF00886">
    <property type="entry name" value="Ribosomal_S16"/>
    <property type="match status" value="1"/>
</dbReference>